<name>A0A0N4U4K9_DRAME</name>
<dbReference type="Proteomes" id="UP000274756">
    <property type="component" value="Unassembled WGS sequence"/>
</dbReference>
<reference evidence="1 3" key="2">
    <citation type="submission" date="2018-11" db="EMBL/GenBank/DDBJ databases">
        <authorList>
            <consortium name="Pathogen Informatics"/>
        </authorList>
    </citation>
    <scope>NUCLEOTIDE SEQUENCE [LARGE SCALE GENOMIC DNA]</scope>
</reference>
<keyword evidence="3" id="KW-1185">Reference proteome</keyword>
<dbReference type="WBParaSite" id="DME_0000172601-mRNA-1">
    <property type="protein sequence ID" value="DME_0000172601-mRNA-1"/>
    <property type="gene ID" value="DME_0000172601"/>
</dbReference>
<reference evidence="4" key="1">
    <citation type="submission" date="2017-02" db="UniProtKB">
        <authorList>
            <consortium name="WormBaseParasite"/>
        </authorList>
    </citation>
    <scope>IDENTIFICATION</scope>
</reference>
<evidence type="ECO:0000313" key="4">
    <source>
        <dbReference type="WBParaSite" id="DME_0000172601-mRNA-1"/>
    </source>
</evidence>
<evidence type="ECO:0000313" key="2">
    <source>
        <dbReference type="Proteomes" id="UP000038040"/>
    </source>
</evidence>
<evidence type="ECO:0000313" key="1">
    <source>
        <dbReference type="EMBL" id="VDN56113.1"/>
    </source>
</evidence>
<accession>A0A0N4U4K9</accession>
<dbReference type="AlphaFoldDB" id="A0A0N4U4K9"/>
<sequence>RNIYRSIIIEWPKTVTRIAENNDRNHNSSVTIDHAPLIHRARSVIKSRTSHPTMRIRICAITKNEEKKAAHLKIVEAFFRATLIKLSSDSNDSRQAAGRLILTQREGTRVMKGQDHTGATVSAQGRLVISQADEATYSCIFPKEFGETLITTSFKYEDGSLCAVFPQLGVTLNSMVDRRQLTTRYSIQVEIALNINNQISVKHFLIAITNDQIEPLLTSIVWQRITGIDSLQQETSIEWGILRESIRNFVKSQYLSARALDVDEILHIQCILFLPRVVRCKKNQSDMLSLEELFFKNIVPDGGSTTVKKLKNRLLREPVVAEVLVSRHEFIQDKCISLSDCSTILDHNLWQWLYKATEMIIDVGHKYCPLATNFDKKCGLFFHSAEGNA</sequence>
<organism evidence="2 4">
    <name type="scientific">Dracunculus medinensis</name>
    <name type="common">Guinea worm</name>
    <dbReference type="NCBI Taxonomy" id="318479"/>
    <lineage>
        <taxon>Eukaryota</taxon>
        <taxon>Metazoa</taxon>
        <taxon>Ecdysozoa</taxon>
        <taxon>Nematoda</taxon>
        <taxon>Chromadorea</taxon>
        <taxon>Rhabditida</taxon>
        <taxon>Spirurina</taxon>
        <taxon>Dracunculoidea</taxon>
        <taxon>Dracunculidae</taxon>
        <taxon>Dracunculus</taxon>
    </lineage>
</organism>
<evidence type="ECO:0000313" key="3">
    <source>
        <dbReference type="Proteomes" id="UP000274756"/>
    </source>
</evidence>
<dbReference type="Proteomes" id="UP000038040">
    <property type="component" value="Unplaced"/>
</dbReference>
<gene>
    <name evidence="1" type="ORF">DME_LOCUS6086</name>
</gene>
<protein>
    <submittedName>
        <fullName evidence="4">Mab-21 domain-containing protein</fullName>
    </submittedName>
</protein>
<dbReference type="OrthoDB" id="5865157at2759"/>
<dbReference type="EMBL" id="UYYG01001154">
    <property type="protein sequence ID" value="VDN56113.1"/>
    <property type="molecule type" value="Genomic_DNA"/>
</dbReference>
<proteinExistence type="predicted"/>